<dbReference type="PANTHER" id="PTHR45947:SF3">
    <property type="entry name" value="SULFOQUINOVOSYL TRANSFERASE SQD2"/>
    <property type="match status" value="1"/>
</dbReference>
<name>A0A0Q0VJH8_9ARCH</name>
<dbReference type="GO" id="GO:0016757">
    <property type="term" value="F:glycosyltransferase activity"/>
    <property type="evidence" value="ECO:0007669"/>
    <property type="project" value="InterPro"/>
</dbReference>
<dbReference type="SUPFAM" id="SSF53756">
    <property type="entry name" value="UDP-Glycosyltransferase/glycogen phosphorylase"/>
    <property type="match status" value="1"/>
</dbReference>
<dbReference type="PANTHER" id="PTHR45947">
    <property type="entry name" value="SULFOQUINOVOSYL TRANSFERASE SQD2"/>
    <property type="match status" value="1"/>
</dbReference>
<comment type="caution">
    <text evidence="3">The sequence shown here is derived from an EMBL/GenBank/DDBJ whole genome shotgun (WGS) entry which is preliminary data.</text>
</comment>
<evidence type="ECO:0000259" key="2">
    <source>
        <dbReference type="Pfam" id="PF13439"/>
    </source>
</evidence>
<protein>
    <submittedName>
        <fullName evidence="3">Glycosyltransferase</fullName>
    </submittedName>
</protein>
<keyword evidence="4" id="KW-1185">Reference proteome</keyword>
<organism evidence="3 4">
    <name type="scientific">Acidiplasma aeolicum</name>
    <dbReference type="NCBI Taxonomy" id="507754"/>
    <lineage>
        <taxon>Archaea</taxon>
        <taxon>Methanobacteriati</taxon>
        <taxon>Thermoplasmatota</taxon>
        <taxon>Thermoplasmata</taxon>
        <taxon>Thermoplasmatales</taxon>
        <taxon>Ferroplasmaceae</taxon>
        <taxon>Acidiplasma</taxon>
    </lineage>
</organism>
<proteinExistence type="predicted"/>
<dbReference type="OrthoDB" id="132546at2157"/>
<feature type="domain" description="Glycosyl transferase family 1" evidence="1">
    <location>
        <begin position="177"/>
        <end position="324"/>
    </location>
</feature>
<dbReference type="CDD" id="cd03801">
    <property type="entry name" value="GT4_PimA-like"/>
    <property type="match status" value="1"/>
</dbReference>
<dbReference type="Gene3D" id="3.40.50.2000">
    <property type="entry name" value="Glycogen Phosphorylase B"/>
    <property type="match status" value="2"/>
</dbReference>
<accession>A0A0Q0VJH8</accession>
<dbReference type="Pfam" id="PF13439">
    <property type="entry name" value="Glyco_transf_4"/>
    <property type="match status" value="1"/>
</dbReference>
<dbReference type="InterPro" id="IPR050194">
    <property type="entry name" value="Glycosyltransferase_grp1"/>
</dbReference>
<dbReference type="EMBL" id="LKBG01000283">
    <property type="protein sequence ID" value="KQB33659.1"/>
    <property type="molecule type" value="Genomic_DNA"/>
</dbReference>
<reference evidence="3 4" key="1">
    <citation type="submission" date="2015-09" db="EMBL/GenBank/DDBJ databases">
        <title>Heavy metals and arsenic resistance mechanisms in polyextremophilic archaea of the family Ferroplasmaceae.</title>
        <authorList>
            <person name="Bulaev A.G."/>
            <person name="Kanygina A.V."/>
        </authorList>
    </citation>
    <scope>NUCLEOTIDE SEQUENCE [LARGE SCALE GENOMIC DNA]</scope>
    <source>
        <strain evidence="3 4">VT</strain>
    </source>
</reference>
<evidence type="ECO:0000259" key="1">
    <source>
        <dbReference type="Pfam" id="PF00534"/>
    </source>
</evidence>
<keyword evidence="3" id="KW-0808">Transferase</keyword>
<dbReference type="RefSeq" id="WP_055032629.1">
    <property type="nucleotide sequence ID" value="NZ_LKBG01000283.1"/>
</dbReference>
<dbReference type="InterPro" id="IPR001296">
    <property type="entry name" value="Glyco_trans_1"/>
</dbReference>
<dbReference type="AlphaFoldDB" id="A0A0Q0VJH8"/>
<evidence type="ECO:0000313" key="3">
    <source>
        <dbReference type="EMBL" id="KQB33659.1"/>
    </source>
</evidence>
<dbReference type="InterPro" id="IPR028098">
    <property type="entry name" value="Glyco_trans_4-like_N"/>
</dbReference>
<sequence length="353" mass="40665">MKILWFAHRDIKHPKAGGAERTIYEVGKRLSKLNIGVNLVTVNPGYLLEYENVDGIITYRIKGNIRTHLYVRKMIKRINPDAIIDDMGHAVPWFSPWFTDKRVIVFFRHLHAKSLPGQVNFFLAKIITFLEKLYPFIYKNNIFVTESDTSANDLINLGIKKDKIVRIPPGVDLNLFHKGKKTDNVQLLYFGGLRKYKRPEYAITVYENLYKKIDNLKLVIVGDGILLNEIKDKIKGKNYNIVFTGRLAYDELAKIIRESWVNLHFSVTEGWGLSIIEASASGTPSVAFKVPGVVNTIIDGYNGFLVNNINEFTDKILYIIKNEDKFILNSRKFAENFTWEKTADLWYKLLNGN</sequence>
<dbReference type="Proteomes" id="UP000050320">
    <property type="component" value="Unassembled WGS sequence"/>
</dbReference>
<gene>
    <name evidence="3" type="ORF">AOG54_06725</name>
</gene>
<evidence type="ECO:0000313" key="4">
    <source>
        <dbReference type="Proteomes" id="UP000050320"/>
    </source>
</evidence>
<dbReference type="Pfam" id="PF00534">
    <property type="entry name" value="Glycos_transf_1"/>
    <property type="match status" value="1"/>
</dbReference>
<feature type="domain" description="Glycosyltransferase subfamily 4-like N-terminal" evidence="2">
    <location>
        <begin position="17"/>
        <end position="174"/>
    </location>
</feature>